<keyword evidence="3" id="KW-1185">Reference proteome</keyword>
<evidence type="ECO:0000313" key="3">
    <source>
        <dbReference type="Proteomes" id="UP000799441"/>
    </source>
</evidence>
<keyword evidence="1" id="KW-0812">Transmembrane</keyword>
<feature type="transmembrane region" description="Helical" evidence="1">
    <location>
        <begin position="52"/>
        <end position="81"/>
    </location>
</feature>
<name>A0A9P4Q980_9PEZI</name>
<organism evidence="2 3">
    <name type="scientific">Polychaeton citri CBS 116435</name>
    <dbReference type="NCBI Taxonomy" id="1314669"/>
    <lineage>
        <taxon>Eukaryota</taxon>
        <taxon>Fungi</taxon>
        <taxon>Dikarya</taxon>
        <taxon>Ascomycota</taxon>
        <taxon>Pezizomycotina</taxon>
        <taxon>Dothideomycetes</taxon>
        <taxon>Dothideomycetidae</taxon>
        <taxon>Capnodiales</taxon>
        <taxon>Capnodiaceae</taxon>
        <taxon>Polychaeton</taxon>
    </lineage>
</organism>
<dbReference type="EMBL" id="MU003796">
    <property type="protein sequence ID" value="KAF2720726.1"/>
    <property type="molecule type" value="Genomic_DNA"/>
</dbReference>
<evidence type="ECO:0000256" key="1">
    <source>
        <dbReference type="SAM" id="Phobius"/>
    </source>
</evidence>
<reference evidence="2" key="1">
    <citation type="journal article" date="2020" name="Stud. Mycol.">
        <title>101 Dothideomycetes genomes: a test case for predicting lifestyles and emergence of pathogens.</title>
        <authorList>
            <person name="Haridas S."/>
            <person name="Albert R."/>
            <person name="Binder M."/>
            <person name="Bloem J."/>
            <person name="Labutti K."/>
            <person name="Salamov A."/>
            <person name="Andreopoulos B."/>
            <person name="Baker S."/>
            <person name="Barry K."/>
            <person name="Bills G."/>
            <person name="Bluhm B."/>
            <person name="Cannon C."/>
            <person name="Castanera R."/>
            <person name="Culley D."/>
            <person name="Daum C."/>
            <person name="Ezra D."/>
            <person name="Gonzalez J."/>
            <person name="Henrissat B."/>
            <person name="Kuo A."/>
            <person name="Liang C."/>
            <person name="Lipzen A."/>
            <person name="Lutzoni F."/>
            <person name="Magnuson J."/>
            <person name="Mondo S."/>
            <person name="Nolan M."/>
            <person name="Ohm R."/>
            <person name="Pangilinan J."/>
            <person name="Park H.-J."/>
            <person name="Ramirez L."/>
            <person name="Alfaro M."/>
            <person name="Sun H."/>
            <person name="Tritt A."/>
            <person name="Yoshinaga Y."/>
            <person name="Zwiers L.-H."/>
            <person name="Turgeon B."/>
            <person name="Goodwin S."/>
            <person name="Spatafora J."/>
            <person name="Crous P."/>
            <person name="Grigoriev I."/>
        </authorList>
    </citation>
    <scope>NUCLEOTIDE SEQUENCE</scope>
    <source>
        <strain evidence="2">CBS 116435</strain>
    </source>
</reference>
<gene>
    <name evidence="2" type="ORF">K431DRAFT_85997</name>
</gene>
<comment type="caution">
    <text evidence="2">The sequence shown here is derived from an EMBL/GenBank/DDBJ whole genome shotgun (WGS) entry which is preliminary data.</text>
</comment>
<dbReference type="AlphaFoldDB" id="A0A9P4Q980"/>
<keyword evidence="1" id="KW-1133">Transmembrane helix</keyword>
<evidence type="ECO:0000313" key="2">
    <source>
        <dbReference type="EMBL" id="KAF2720726.1"/>
    </source>
</evidence>
<keyword evidence="1" id="KW-0472">Membrane</keyword>
<accession>A0A9P4Q980</accession>
<dbReference type="Proteomes" id="UP000799441">
    <property type="component" value="Unassembled WGS sequence"/>
</dbReference>
<protein>
    <submittedName>
        <fullName evidence="2">Uncharacterized protein</fullName>
    </submittedName>
</protein>
<proteinExistence type="predicted"/>
<sequence>MYRRRGIQRQRFPEGIGRRAYIRLPTSSAGIGGGGGECAYGRACVRVRVVRVVRAVCVVCCVLCVVCCVNVCVYVCVGVWVCE</sequence>